<feature type="non-terminal residue" evidence="1">
    <location>
        <position position="45"/>
    </location>
</feature>
<comment type="caution">
    <text evidence="1">The sequence shown here is derived from an EMBL/GenBank/DDBJ whole genome shotgun (WGS) entry which is preliminary data.</text>
</comment>
<organism evidence="1 2">
    <name type="scientific">Gossypium lobatum</name>
    <dbReference type="NCBI Taxonomy" id="34289"/>
    <lineage>
        <taxon>Eukaryota</taxon>
        <taxon>Viridiplantae</taxon>
        <taxon>Streptophyta</taxon>
        <taxon>Embryophyta</taxon>
        <taxon>Tracheophyta</taxon>
        <taxon>Spermatophyta</taxon>
        <taxon>Magnoliopsida</taxon>
        <taxon>eudicotyledons</taxon>
        <taxon>Gunneridae</taxon>
        <taxon>Pentapetalae</taxon>
        <taxon>rosids</taxon>
        <taxon>malvids</taxon>
        <taxon>Malvales</taxon>
        <taxon>Malvaceae</taxon>
        <taxon>Malvoideae</taxon>
        <taxon>Gossypium</taxon>
    </lineage>
</organism>
<evidence type="ECO:0008006" key="3">
    <source>
        <dbReference type="Google" id="ProtNLM"/>
    </source>
</evidence>
<reference evidence="1 2" key="1">
    <citation type="journal article" date="2019" name="Genome Biol. Evol.">
        <title>Insights into the evolution of the New World diploid cottons (Gossypium, subgenus Houzingenia) based on genome sequencing.</title>
        <authorList>
            <person name="Grover C.E."/>
            <person name="Arick M.A. 2nd"/>
            <person name="Thrash A."/>
            <person name="Conover J.L."/>
            <person name="Sanders W.S."/>
            <person name="Peterson D.G."/>
            <person name="Frelichowski J.E."/>
            <person name="Scheffler J.A."/>
            <person name="Scheffler B.E."/>
            <person name="Wendel J.F."/>
        </authorList>
    </citation>
    <scope>NUCLEOTIDE SEQUENCE [LARGE SCALE GENOMIC DNA]</scope>
    <source>
        <strain evidence="1">157</strain>
        <tissue evidence="1">Leaf</tissue>
    </source>
</reference>
<name>A0A7J8NF00_9ROSI</name>
<proteinExistence type="predicted"/>
<dbReference type="EMBL" id="JABEZX010187126">
    <property type="protein sequence ID" value="MBA0575440.1"/>
    <property type="molecule type" value="Genomic_DNA"/>
</dbReference>
<accession>A0A7J8NF00</accession>
<evidence type="ECO:0000313" key="2">
    <source>
        <dbReference type="Proteomes" id="UP000593572"/>
    </source>
</evidence>
<keyword evidence="2" id="KW-1185">Reference proteome</keyword>
<gene>
    <name evidence="1" type="ORF">Golob_025266</name>
</gene>
<dbReference type="Proteomes" id="UP000593572">
    <property type="component" value="Unassembled WGS sequence"/>
</dbReference>
<protein>
    <recommendedName>
        <fullName evidence="3">RNase H type-1 domain-containing protein</fullName>
    </recommendedName>
</protein>
<dbReference type="AlphaFoldDB" id="A0A7J8NF00"/>
<sequence length="45" mass="4998">MVACTYLHYGIANAFVAESRACEQAINFMVDLGFRLVQVEGDSRT</sequence>
<evidence type="ECO:0000313" key="1">
    <source>
        <dbReference type="EMBL" id="MBA0575440.1"/>
    </source>
</evidence>